<dbReference type="CDD" id="cd06093">
    <property type="entry name" value="PX_domain"/>
    <property type="match status" value="1"/>
</dbReference>
<dbReference type="EnsemblProtists" id="Phyra73112">
    <property type="protein sequence ID" value="Phyra73112"/>
    <property type="gene ID" value="Phyra73112"/>
</dbReference>
<evidence type="ECO:0000256" key="1">
    <source>
        <dbReference type="SAM" id="MobiDB-lite"/>
    </source>
</evidence>
<feature type="compositionally biased region" description="Polar residues" evidence="1">
    <location>
        <begin position="7"/>
        <end position="17"/>
    </location>
</feature>
<protein>
    <recommendedName>
        <fullName evidence="2">PX domain-containing protein</fullName>
    </recommendedName>
</protein>
<reference evidence="3" key="2">
    <citation type="submission" date="2015-06" db="UniProtKB">
        <authorList>
            <consortium name="EnsemblProtists"/>
        </authorList>
    </citation>
    <scope>IDENTIFICATION</scope>
    <source>
        <strain evidence="3">Pr102</strain>
    </source>
</reference>
<dbReference type="InterPro" id="IPR036871">
    <property type="entry name" value="PX_dom_sf"/>
</dbReference>
<dbReference type="HOGENOM" id="CLU_076245_0_0_1"/>
<feature type="region of interest" description="Disordered" evidence="1">
    <location>
        <begin position="60"/>
        <end position="79"/>
    </location>
</feature>
<dbReference type="SUPFAM" id="SSF64268">
    <property type="entry name" value="PX domain"/>
    <property type="match status" value="1"/>
</dbReference>
<sequence>MGRARAASSSQTEQQLAEATRRVRRGLAIDSFSSSPATGVWYYRVDVSVYEQELLSTFIDESESDDGSEGDRSSDAEPSADIEQYSVLRRYNDFLQLHEQIRKVVTTTEGNASSLPPFPVKEYISPMWAGLLWRASSSKNVLEERRTKFEALLLWVENHPTARNCPAFVEFLGKPPQTQDGYVSLKEYTSPDWLSSLHQVTQGVEGRKRRYSAASNSLSPSEPAC</sequence>
<proteinExistence type="predicted"/>
<dbReference type="eggNOG" id="ENOG502RAFE">
    <property type="taxonomic scope" value="Eukaryota"/>
</dbReference>
<dbReference type="PROSITE" id="PS50195">
    <property type="entry name" value="PX"/>
    <property type="match status" value="1"/>
</dbReference>
<dbReference type="AlphaFoldDB" id="H3GCE6"/>
<dbReference type="Gene3D" id="3.30.1520.10">
    <property type="entry name" value="Phox-like domain"/>
    <property type="match status" value="1"/>
</dbReference>
<dbReference type="EMBL" id="DS565999">
    <property type="status" value="NOT_ANNOTATED_CDS"/>
    <property type="molecule type" value="Genomic_DNA"/>
</dbReference>
<dbReference type="Pfam" id="PF00787">
    <property type="entry name" value="PX"/>
    <property type="match status" value="1"/>
</dbReference>
<evidence type="ECO:0000259" key="2">
    <source>
        <dbReference type="PROSITE" id="PS50195"/>
    </source>
</evidence>
<dbReference type="Proteomes" id="UP000005238">
    <property type="component" value="Unassembled WGS sequence"/>
</dbReference>
<feature type="region of interest" description="Disordered" evidence="1">
    <location>
        <begin position="1"/>
        <end position="20"/>
    </location>
</feature>
<dbReference type="VEuPathDB" id="FungiDB:KRP23_7377"/>
<dbReference type="InterPro" id="IPR001683">
    <property type="entry name" value="PX_dom"/>
</dbReference>
<dbReference type="STRING" id="164328.H3GCE6"/>
<evidence type="ECO:0000313" key="3">
    <source>
        <dbReference type="EnsemblProtists" id="Phyra73112"/>
    </source>
</evidence>
<dbReference type="SMART" id="SM00312">
    <property type="entry name" value="PX"/>
    <property type="match status" value="1"/>
</dbReference>
<evidence type="ECO:0000313" key="4">
    <source>
        <dbReference type="Proteomes" id="UP000005238"/>
    </source>
</evidence>
<dbReference type="GO" id="GO:0035091">
    <property type="term" value="F:phosphatidylinositol binding"/>
    <property type="evidence" value="ECO:0007669"/>
    <property type="project" value="InterPro"/>
</dbReference>
<dbReference type="VEuPathDB" id="FungiDB:KRP22_635"/>
<accession>H3GCE6</accession>
<organism evidence="3 4">
    <name type="scientific">Phytophthora ramorum</name>
    <name type="common">Sudden oak death agent</name>
    <dbReference type="NCBI Taxonomy" id="164328"/>
    <lineage>
        <taxon>Eukaryota</taxon>
        <taxon>Sar</taxon>
        <taxon>Stramenopiles</taxon>
        <taxon>Oomycota</taxon>
        <taxon>Peronosporomycetes</taxon>
        <taxon>Peronosporales</taxon>
        <taxon>Peronosporaceae</taxon>
        <taxon>Phytophthora</taxon>
    </lineage>
</organism>
<reference evidence="4" key="1">
    <citation type="journal article" date="2006" name="Science">
        <title>Phytophthora genome sequences uncover evolutionary origins and mechanisms of pathogenesis.</title>
        <authorList>
            <person name="Tyler B.M."/>
            <person name="Tripathy S."/>
            <person name="Zhang X."/>
            <person name="Dehal P."/>
            <person name="Jiang R.H."/>
            <person name="Aerts A."/>
            <person name="Arredondo F.D."/>
            <person name="Baxter L."/>
            <person name="Bensasson D."/>
            <person name="Beynon J.L."/>
            <person name="Chapman J."/>
            <person name="Damasceno C.M."/>
            <person name="Dorrance A.E."/>
            <person name="Dou D."/>
            <person name="Dickerman A.W."/>
            <person name="Dubchak I.L."/>
            <person name="Garbelotto M."/>
            <person name="Gijzen M."/>
            <person name="Gordon S.G."/>
            <person name="Govers F."/>
            <person name="Grunwald N.J."/>
            <person name="Huang W."/>
            <person name="Ivors K.L."/>
            <person name="Jones R.W."/>
            <person name="Kamoun S."/>
            <person name="Krampis K."/>
            <person name="Lamour K.H."/>
            <person name="Lee M.K."/>
            <person name="McDonald W.H."/>
            <person name="Medina M."/>
            <person name="Meijer H.J."/>
            <person name="Nordberg E.K."/>
            <person name="Maclean D.J."/>
            <person name="Ospina-Giraldo M.D."/>
            <person name="Morris P.F."/>
            <person name="Phuntumart V."/>
            <person name="Putnam N.H."/>
            <person name="Rash S."/>
            <person name="Rose J.K."/>
            <person name="Sakihama Y."/>
            <person name="Salamov A.A."/>
            <person name="Savidor A."/>
            <person name="Scheuring C.F."/>
            <person name="Smith B.M."/>
            <person name="Sobral B.W."/>
            <person name="Terry A."/>
            <person name="Torto-Alalibo T.A."/>
            <person name="Win J."/>
            <person name="Xu Z."/>
            <person name="Zhang H."/>
            <person name="Grigoriev I.V."/>
            <person name="Rokhsar D.S."/>
            <person name="Boore J.L."/>
        </authorList>
    </citation>
    <scope>NUCLEOTIDE SEQUENCE [LARGE SCALE GENOMIC DNA]</scope>
    <source>
        <strain evidence="4">Pr102</strain>
    </source>
</reference>
<keyword evidence="4" id="KW-1185">Reference proteome</keyword>
<dbReference type="OMA" id="LLLWVEN"/>
<dbReference type="InParanoid" id="H3GCE6"/>
<name>H3GCE6_PHYRM</name>
<feature type="domain" description="PX" evidence="2">
    <location>
        <begin position="21"/>
        <end position="179"/>
    </location>
</feature>